<evidence type="ECO:0000313" key="6">
    <source>
        <dbReference type="Proteomes" id="UP000601108"/>
    </source>
</evidence>
<proteinExistence type="predicted"/>
<name>A0A918N4G4_9FLAO</name>
<evidence type="ECO:0000256" key="2">
    <source>
        <dbReference type="ARBA" id="ARBA00022619"/>
    </source>
</evidence>
<dbReference type="InterPro" id="IPR032677">
    <property type="entry name" value="GTP_cyclohydro_II"/>
</dbReference>
<dbReference type="RefSeq" id="WP_081414603.1">
    <property type="nucleotide sequence ID" value="NZ_BMWS01000025.1"/>
</dbReference>
<dbReference type="PANTHER" id="PTHR21327">
    <property type="entry name" value="GTP CYCLOHYDROLASE II-RELATED"/>
    <property type="match status" value="1"/>
</dbReference>
<keyword evidence="6" id="KW-1185">Reference proteome</keyword>
<dbReference type="Proteomes" id="UP000601108">
    <property type="component" value="Unassembled WGS sequence"/>
</dbReference>
<comment type="caution">
    <text evidence="5">The sequence shown here is derived from an EMBL/GenBank/DDBJ whole genome shotgun (WGS) entry which is preliminary data.</text>
</comment>
<dbReference type="GO" id="GO:0005829">
    <property type="term" value="C:cytosol"/>
    <property type="evidence" value="ECO:0007669"/>
    <property type="project" value="TreeGrafter"/>
</dbReference>
<protein>
    <recommendedName>
        <fullName evidence="4">GTP cyclohydrolase II domain-containing protein</fullName>
    </recommendedName>
</protein>
<gene>
    <name evidence="5" type="ORF">GCM10007384_31810</name>
</gene>
<accession>A0A918N4G4</accession>
<dbReference type="GO" id="GO:0046872">
    <property type="term" value="F:metal ion binding"/>
    <property type="evidence" value="ECO:0007669"/>
    <property type="project" value="UniProtKB-KW"/>
</dbReference>
<dbReference type="Gene3D" id="3.40.50.10990">
    <property type="entry name" value="GTP cyclohydrolase II"/>
    <property type="match status" value="1"/>
</dbReference>
<dbReference type="GO" id="GO:0009231">
    <property type="term" value="P:riboflavin biosynthetic process"/>
    <property type="evidence" value="ECO:0007669"/>
    <property type="project" value="UniProtKB-KW"/>
</dbReference>
<evidence type="ECO:0000256" key="3">
    <source>
        <dbReference type="ARBA" id="ARBA00022723"/>
    </source>
</evidence>
<comment type="pathway">
    <text evidence="1">Cofactor biosynthesis; riboflavin biosynthesis.</text>
</comment>
<organism evidence="5 6">
    <name type="scientific">Aquimarina muelleri</name>
    <dbReference type="NCBI Taxonomy" id="279356"/>
    <lineage>
        <taxon>Bacteria</taxon>
        <taxon>Pseudomonadati</taxon>
        <taxon>Bacteroidota</taxon>
        <taxon>Flavobacteriia</taxon>
        <taxon>Flavobacteriales</taxon>
        <taxon>Flavobacteriaceae</taxon>
        <taxon>Aquimarina</taxon>
    </lineage>
</organism>
<dbReference type="Pfam" id="PF00925">
    <property type="entry name" value="GTP_cyclohydro2"/>
    <property type="match status" value="1"/>
</dbReference>
<reference evidence="5 6" key="1">
    <citation type="journal article" date="2014" name="Int. J. Syst. Evol. Microbiol.">
        <title>Complete genome sequence of Corynebacterium casei LMG S-19264T (=DSM 44701T), isolated from a smear-ripened cheese.</title>
        <authorList>
            <consortium name="US DOE Joint Genome Institute (JGI-PGF)"/>
            <person name="Walter F."/>
            <person name="Albersmeier A."/>
            <person name="Kalinowski J."/>
            <person name="Ruckert C."/>
        </authorList>
    </citation>
    <scope>NUCLEOTIDE SEQUENCE [LARGE SCALE GENOMIC DNA]</scope>
    <source>
        <strain evidence="5 6">KCTC 12285</strain>
    </source>
</reference>
<dbReference type="GO" id="GO:0008686">
    <property type="term" value="F:3,4-dihydroxy-2-butanone-4-phosphate synthase activity"/>
    <property type="evidence" value="ECO:0007669"/>
    <property type="project" value="TreeGrafter"/>
</dbReference>
<evidence type="ECO:0000256" key="1">
    <source>
        <dbReference type="ARBA" id="ARBA00005104"/>
    </source>
</evidence>
<dbReference type="InterPro" id="IPR036144">
    <property type="entry name" value="RibA-like_sf"/>
</dbReference>
<dbReference type="EMBL" id="BMWS01000025">
    <property type="protein sequence ID" value="GGX28158.1"/>
    <property type="molecule type" value="Genomic_DNA"/>
</dbReference>
<dbReference type="PANTHER" id="PTHR21327:SF18">
    <property type="entry name" value="3,4-DIHYDROXY-2-BUTANONE 4-PHOSPHATE SYNTHASE"/>
    <property type="match status" value="1"/>
</dbReference>
<keyword evidence="2" id="KW-0686">Riboflavin biosynthesis</keyword>
<evidence type="ECO:0000313" key="5">
    <source>
        <dbReference type="EMBL" id="GGX28158.1"/>
    </source>
</evidence>
<keyword evidence="3" id="KW-0479">Metal-binding</keyword>
<evidence type="ECO:0000259" key="4">
    <source>
        <dbReference type="Pfam" id="PF00925"/>
    </source>
</evidence>
<dbReference type="SUPFAM" id="SSF142695">
    <property type="entry name" value="RibA-like"/>
    <property type="match status" value="1"/>
</dbReference>
<feature type="domain" description="GTP cyclohydrolase II" evidence="4">
    <location>
        <begin position="6"/>
        <end position="163"/>
    </location>
</feature>
<dbReference type="AlphaFoldDB" id="A0A918N4G4"/>
<sequence>MVIKIAEGNLKTKYGEYHEVLFYDGQKESFALIMGNVSGEEEVLCRVHSSCIFAHHFNSIECDCREQMEISQQLIQKEGKGVIIWLDQEGKANGHFALLKSKEHKKLGLPQSESYKAVGFKEDARDFTKAAEILKELGVKSIRMLTNNPKKIATLTQHGVKVAFAMPITIDPGENTELRKDLEDKINEGHTYDLGDL</sequence>